<sequence>MKRIVFTKKYNHYYPINILNNFHRSFVTKNVVDLNKDKDENIEETNQAIISGVFMTKIYPNLHTKESNTESNTESNIESNNICDNSDNNEKDFDHYEHIFECDYDFF</sequence>
<feature type="region of interest" description="Disordered" evidence="1">
    <location>
        <begin position="65"/>
        <end position="84"/>
    </location>
</feature>
<proteinExistence type="predicted"/>
<evidence type="ECO:0000313" key="2">
    <source>
        <dbReference type="EMBL" id="AUV58112.1"/>
    </source>
</evidence>
<protein>
    <submittedName>
        <fullName evidence="2">Uncharacterized protein</fullName>
    </submittedName>
</protein>
<reference evidence="2" key="1">
    <citation type="submission" date="2018-01" db="EMBL/GenBank/DDBJ databases">
        <title>Draft genome sequence of Bandra megavirus.</title>
        <authorList>
            <person name="Chatterjee A."/>
            <person name="Yadav R."/>
            <person name="Kondabagil K."/>
        </authorList>
    </citation>
    <scope>NUCLEOTIDE SEQUENCE</scope>
    <source>
        <strain evidence="2">KK-1</strain>
    </source>
</reference>
<evidence type="ECO:0000256" key="1">
    <source>
        <dbReference type="SAM" id="MobiDB-lite"/>
    </source>
</evidence>
<name>A0A2K9V7C2_9VIRU</name>
<dbReference type="EMBL" id="MG779309">
    <property type="protein sequence ID" value="AUV58112.1"/>
    <property type="molecule type" value="Genomic_DNA"/>
</dbReference>
<organism evidence="2">
    <name type="scientific">Bandra megavirus</name>
    <dbReference type="NCBI Taxonomy" id="2071566"/>
    <lineage>
        <taxon>Viruses</taxon>
        <taxon>Varidnaviria</taxon>
        <taxon>Bamfordvirae</taxon>
        <taxon>Nucleocytoviricota</taxon>
        <taxon>Megaviricetes</taxon>
        <taxon>Imitervirales</taxon>
        <taxon>Mimiviridae</taxon>
        <taxon>Megamimivirinae</taxon>
        <taxon>Megavirus</taxon>
    </lineage>
</organism>
<feature type="compositionally biased region" description="Low complexity" evidence="1">
    <location>
        <begin position="69"/>
        <end position="82"/>
    </location>
</feature>
<accession>A0A2K9V7C2</accession>